<evidence type="ECO:0000313" key="3">
    <source>
        <dbReference type="Proteomes" id="UP000828390"/>
    </source>
</evidence>
<dbReference type="EMBL" id="JAIWYP010000009">
    <property type="protein sequence ID" value="KAH3771562.1"/>
    <property type="molecule type" value="Genomic_DNA"/>
</dbReference>
<sequence>MPKGANRPTDQRTDQQTRQKQYVPHYKNLLPLQDGIPMQIWPDIQDLGEDAGPPSPALKKGVTLHLHAPCYEARNSHSMCGFRRLTKHNWHERENNLFPHPPQQISELPIFNRNQAVFYLTMEQALEVYNANPDVVKARDQ</sequence>
<reference evidence="2" key="1">
    <citation type="journal article" date="2019" name="bioRxiv">
        <title>The Genome of the Zebra Mussel, Dreissena polymorpha: A Resource for Invasive Species Research.</title>
        <authorList>
            <person name="McCartney M.A."/>
            <person name="Auch B."/>
            <person name="Kono T."/>
            <person name="Mallez S."/>
            <person name="Zhang Y."/>
            <person name="Obille A."/>
            <person name="Becker A."/>
            <person name="Abrahante J.E."/>
            <person name="Garbe J."/>
            <person name="Badalamenti J.P."/>
            <person name="Herman A."/>
            <person name="Mangelson H."/>
            <person name="Liachko I."/>
            <person name="Sullivan S."/>
            <person name="Sone E.D."/>
            <person name="Koren S."/>
            <person name="Silverstein K.A.T."/>
            <person name="Beckman K.B."/>
            <person name="Gohl D.M."/>
        </authorList>
    </citation>
    <scope>NUCLEOTIDE SEQUENCE</scope>
    <source>
        <strain evidence="2">Duluth1</strain>
        <tissue evidence="2">Whole animal</tissue>
    </source>
</reference>
<proteinExistence type="predicted"/>
<dbReference type="Proteomes" id="UP000828390">
    <property type="component" value="Unassembled WGS sequence"/>
</dbReference>
<evidence type="ECO:0000313" key="2">
    <source>
        <dbReference type="EMBL" id="KAH3771562.1"/>
    </source>
</evidence>
<name>A0A9D4IGG3_DREPO</name>
<feature type="region of interest" description="Disordered" evidence="1">
    <location>
        <begin position="1"/>
        <end position="20"/>
    </location>
</feature>
<dbReference type="AlphaFoldDB" id="A0A9D4IGG3"/>
<evidence type="ECO:0000256" key="1">
    <source>
        <dbReference type="SAM" id="MobiDB-lite"/>
    </source>
</evidence>
<organism evidence="2 3">
    <name type="scientific">Dreissena polymorpha</name>
    <name type="common">Zebra mussel</name>
    <name type="synonym">Mytilus polymorpha</name>
    <dbReference type="NCBI Taxonomy" id="45954"/>
    <lineage>
        <taxon>Eukaryota</taxon>
        <taxon>Metazoa</taxon>
        <taxon>Spiralia</taxon>
        <taxon>Lophotrochozoa</taxon>
        <taxon>Mollusca</taxon>
        <taxon>Bivalvia</taxon>
        <taxon>Autobranchia</taxon>
        <taxon>Heteroconchia</taxon>
        <taxon>Euheterodonta</taxon>
        <taxon>Imparidentia</taxon>
        <taxon>Neoheterodontei</taxon>
        <taxon>Myida</taxon>
        <taxon>Dreissenoidea</taxon>
        <taxon>Dreissenidae</taxon>
        <taxon>Dreissena</taxon>
    </lineage>
</organism>
<comment type="caution">
    <text evidence="2">The sequence shown here is derived from an EMBL/GenBank/DDBJ whole genome shotgun (WGS) entry which is preliminary data.</text>
</comment>
<accession>A0A9D4IGG3</accession>
<keyword evidence="3" id="KW-1185">Reference proteome</keyword>
<protein>
    <submittedName>
        <fullName evidence="2">Uncharacterized protein</fullName>
    </submittedName>
</protein>
<reference evidence="2" key="2">
    <citation type="submission" date="2020-11" db="EMBL/GenBank/DDBJ databases">
        <authorList>
            <person name="McCartney M.A."/>
            <person name="Auch B."/>
            <person name="Kono T."/>
            <person name="Mallez S."/>
            <person name="Becker A."/>
            <person name="Gohl D.M."/>
            <person name="Silverstein K.A.T."/>
            <person name="Koren S."/>
            <person name="Bechman K.B."/>
            <person name="Herman A."/>
            <person name="Abrahante J.E."/>
            <person name="Garbe J."/>
        </authorList>
    </citation>
    <scope>NUCLEOTIDE SEQUENCE</scope>
    <source>
        <strain evidence="2">Duluth1</strain>
        <tissue evidence="2">Whole animal</tissue>
    </source>
</reference>
<gene>
    <name evidence="2" type="ORF">DPMN_172887</name>
</gene>